<dbReference type="AlphaFoldDB" id="X0S9F4"/>
<dbReference type="InterPro" id="IPR017900">
    <property type="entry name" value="4Fe4S_Fe_S_CS"/>
</dbReference>
<evidence type="ECO:0000256" key="4">
    <source>
        <dbReference type="ARBA" id="ARBA00023014"/>
    </source>
</evidence>
<dbReference type="PANTHER" id="PTHR24960:SF76">
    <property type="entry name" value="4FE-4S FERREDOXIN-TYPE DOMAIN-CONTAINING PROTEIN"/>
    <property type="match status" value="1"/>
</dbReference>
<dbReference type="PANTHER" id="PTHR24960">
    <property type="entry name" value="PHOTOSYSTEM I IRON-SULFUR CENTER-RELATED"/>
    <property type="match status" value="1"/>
</dbReference>
<dbReference type="Pfam" id="PF04015">
    <property type="entry name" value="DUF362"/>
    <property type="match status" value="1"/>
</dbReference>
<dbReference type="EMBL" id="BARS01005334">
    <property type="protein sequence ID" value="GAF71826.1"/>
    <property type="molecule type" value="Genomic_DNA"/>
</dbReference>
<name>X0S9F4_9ZZZZ</name>
<dbReference type="InterPro" id="IPR050157">
    <property type="entry name" value="PSI_iron-sulfur_center"/>
</dbReference>
<organism evidence="6">
    <name type="scientific">marine sediment metagenome</name>
    <dbReference type="NCBI Taxonomy" id="412755"/>
    <lineage>
        <taxon>unclassified sequences</taxon>
        <taxon>metagenomes</taxon>
        <taxon>ecological metagenomes</taxon>
    </lineage>
</organism>
<evidence type="ECO:0000256" key="2">
    <source>
        <dbReference type="ARBA" id="ARBA00022723"/>
    </source>
</evidence>
<dbReference type="InterPro" id="IPR017896">
    <property type="entry name" value="4Fe4S_Fe-S-bd"/>
</dbReference>
<dbReference type="InterPro" id="IPR007160">
    <property type="entry name" value="DUF362"/>
</dbReference>
<keyword evidence="3" id="KW-0408">Iron</keyword>
<keyword evidence="4" id="KW-0411">Iron-sulfur</keyword>
<proteinExistence type="predicted"/>
<dbReference type="Gene3D" id="3.30.70.20">
    <property type="match status" value="1"/>
</dbReference>
<evidence type="ECO:0000259" key="5">
    <source>
        <dbReference type="PROSITE" id="PS51379"/>
    </source>
</evidence>
<feature type="non-terminal residue" evidence="6">
    <location>
        <position position="1"/>
    </location>
</feature>
<keyword evidence="1" id="KW-0004">4Fe-4S</keyword>
<dbReference type="SUPFAM" id="SSF54862">
    <property type="entry name" value="4Fe-4S ferredoxins"/>
    <property type="match status" value="1"/>
</dbReference>
<keyword evidence="2" id="KW-0479">Metal-binding</keyword>
<protein>
    <recommendedName>
        <fullName evidence="5">4Fe-4S ferredoxin-type domain-containing protein</fullName>
    </recommendedName>
</protein>
<dbReference type="Pfam" id="PF13187">
    <property type="entry name" value="Fer4_9"/>
    <property type="match status" value="1"/>
</dbReference>
<feature type="domain" description="4Fe-4S ferredoxin-type" evidence="5">
    <location>
        <begin position="276"/>
        <end position="305"/>
    </location>
</feature>
<evidence type="ECO:0000256" key="1">
    <source>
        <dbReference type="ARBA" id="ARBA00022485"/>
    </source>
</evidence>
<dbReference type="GO" id="GO:0051539">
    <property type="term" value="F:4 iron, 4 sulfur cluster binding"/>
    <property type="evidence" value="ECO:0007669"/>
    <property type="project" value="UniProtKB-KW"/>
</dbReference>
<sequence>ISLENVSVGDSPGQSGKTASDVAEKIGLLETCEKYNIKIVDFERELPIIEKIEGALRLKEIRVAKAVKDCDTLINLPRLKSHIEATMTGAMKNYWGIIQGGLKAQYHLFGKNAEQFGEVLADNFSWIVKNKPNRLIIYDLQEIMEGRFGPGGGSMKQWDLILAGTDDLALDVVALEIGKVKIKNVPHVKNAIERNLGVGTLENIEILGMSLEEAKKQTPKFNVPGSRFTNFIAYMSGHIGYKIIKKMPNLIKKKCAMCGQCAEICPAEAIEFIEGNYPLFSRKKCISCLCCSELCPENAIIAKSRGIAGLFD</sequence>
<comment type="caution">
    <text evidence="6">The sequence shown here is derived from an EMBL/GenBank/DDBJ whole genome shotgun (WGS) entry which is preliminary data.</text>
</comment>
<gene>
    <name evidence="6" type="ORF">S01H1_10461</name>
</gene>
<dbReference type="PROSITE" id="PS51379">
    <property type="entry name" value="4FE4S_FER_2"/>
    <property type="match status" value="2"/>
</dbReference>
<accession>X0S9F4</accession>
<feature type="domain" description="4Fe-4S ferredoxin-type" evidence="5">
    <location>
        <begin position="246"/>
        <end position="275"/>
    </location>
</feature>
<evidence type="ECO:0000256" key="3">
    <source>
        <dbReference type="ARBA" id="ARBA00023004"/>
    </source>
</evidence>
<evidence type="ECO:0000313" key="6">
    <source>
        <dbReference type="EMBL" id="GAF71826.1"/>
    </source>
</evidence>
<reference evidence="6" key="1">
    <citation type="journal article" date="2014" name="Front. Microbiol.">
        <title>High frequency of phylogenetically diverse reductive dehalogenase-homologous genes in deep subseafloor sedimentary metagenomes.</title>
        <authorList>
            <person name="Kawai M."/>
            <person name="Futagami T."/>
            <person name="Toyoda A."/>
            <person name="Takaki Y."/>
            <person name="Nishi S."/>
            <person name="Hori S."/>
            <person name="Arai W."/>
            <person name="Tsubouchi T."/>
            <person name="Morono Y."/>
            <person name="Uchiyama I."/>
            <person name="Ito T."/>
            <person name="Fujiyama A."/>
            <person name="Inagaki F."/>
            <person name="Takami H."/>
        </authorList>
    </citation>
    <scope>NUCLEOTIDE SEQUENCE</scope>
    <source>
        <strain evidence="6">Expedition CK06-06</strain>
    </source>
</reference>
<dbReference type="GO" id="GO:0046872">
    <property type="term" value="F:metal ion binding"/>
    <property type="evidence" value="ECO:0007669"/>
    <property type="project" value="UniProtKB-KW"/>
</dbReference>
<dbReference type="PROSITE" id="PS00198">
    <property type="entry name" value="4FE4S_FER_1"/>
    <property type="match status" value="1"/>
</dbReference>